<dbReference type="EMBL" id="BAABKX010000018">
    <property type="protein sequence ID" value="GAA5059491.1"/>
    <property type="molecule type" value="Genomic_DNA"/>
</dbReference>
<keyword evidence="2" id="KW-1185">Reference proteome</keyword>
<proteinExistence type="predicted"/>
<dbReference type="AlphaFoldDB" id="A0AAV3UMS7"/>
<sequence length="41" mass="4067">MTALYFVVAAVLGVVFLGESVSVRDMAGIGLAIGAVALLAT</sequence>
<accession>A0AAV3UMS7</accession>
<name>A0AAV3UMS7_9EURY</name>
<gene>
    <name evidence="1" type="ORF">GCM10025751_43540</name>
</gene>
<reference evidence="1 2" key="1">
    <citation type="journal article" date="2019" name="Int. J. Syst. Evol. Microbiol.">
        <title>The Global Catalogue of Microorganisms (GCM) 10K type strain sequencing project: providing services to taxonomists for standard genome sequencing and annotation.</title>
        <authorList>
            <consortium name="The Broad Institute Genomics Platform"/>
            <consortium name="The Broad Institute Genome Sequencing Center for Infectious Disease"/>
            <person name="Wu L."/>
            <person name="Ma J."/>
        </authorList>
    </citation>
    <scope>NUCLEOTIDE SEQUENCE [LARGE SCALE GENOMIC DNA]</scope>
    <source>
        <strain evidence="1 2">JCM 17504</strain>
    </source>
</reference>
<evidence type="ECO:0000313" key="2">
    <source>
        <dbReference type="Proteomes" id="UP001501729"/>
    </source>
</evidence>
<organism evidence="1 2">
    <name type="scientific">Haladaptatus pallidirubidus</name>
    <dbReference type="NCBI Taxonomy" id="1008152"/>
    <lineage>
        <taxon>Archaea</taxon>
        <taxon>Methanobacteriati</taxon>
        <taxon>Methanobacteriota</taxon>
        <taxon>Stenosarchaea group</taxon>
        <taxon>Halobacteria</taxon>
        <taxon>Halobacteriales</taxon>
        <taxon>Haladaptataceae</taxon>
        <taxon>Haladaptatus</taxon>
    </lineage>
</organism>
<dbReference type="Proteomes" id="UP001501729">
    <property type="component" value="Unassembled WGS sequence"/>
</dbReference>
<evidence type="ECO:0008006" key="3">
    <source>
        <dbReference type="Google" id="ProtNLM"/>
    </source>
</evidence>
<dbReference type="Gene3D" id="1.10.3730.20">
    <property type="match status" value="1"/>
</dbReference>
<protein>
    <recommendedName>
        <fullName evidence="3">EamA family transporter</fullName>
    </recommendedName>
</protein>
<comment type="caution">
    <text evidence="1">The sequence shown here is derived from an EMBL/GenBank/DDBJ whole genome shotgun (WGS) entry which is preliminary data.</text>
</comment>
<evidence type="ECO:0000313" key="1">
    <source>
        <dbReference type="EMBL" id="GAA5059491.1"/>
    </source>
</evidence>
<dbReference type="InterPro" id="IPR037185">
    <property type="entry name" value="EmrE-like"/>
</dbReference>
<dbReference type="SUPFAM" id="SSF103481">
    <property type="entry name" value="Multidrug resistance efflux transporter EmrE"/>
    <property type="match status" value="1"/>
</dbReference>